<protein>
    <submittedName>
        <fullName evidence="3">C-terminal processing protease CtpA/Prc</fullName>
    </submittedName>
</protein>
<dbReference type="PANTHER" id="PTHR32060">
    <property type="entry name" value="TAIL-SPECIFIC PROTEASE"/>
    <property type="match status" value="1"/>
</dbReference>
<feature type="signal peptide" evidence="1">
    <location>
        <begin position="1"/>
        <end position="25"/>
    </location>
</feature>
<evidence type="ECO:0000313" key="4">
    <source>
        <dbReference type="Proteomes" id="UP000295375"/>
    </source>
</evidence>
<dbReference type="PANTHER" id="PTHR32060:SF22">
    <property type="entry name" value="CARBOXYL-TERMINAL-PROCESSING PEPTIDASE 3, CHLOROPLASTIC"/>
    <property type="match status" value="1"/>
</dbReference>
<dbReference type="GO" id="GO:0008236">
    <property type="term" value="F:serine-type peptidase activity"/>
    <property type="evidence" value="ECO:0007669"/>
    <property type="project" value="InterPro"/>
</dbReference>
<organism evidence="3 4">
    <name type="scientific">Permianibacter aggregans</name>
    <dbReference type="NCBI Taxonomy" id="1510150"/>
    <lineage>
        <taxon>Bacteria</taxon>
        <taxon>Pseudomonadati</taxon>
        <taxon>Pseudomonadota</taxon>
        <taxon>Gammaproteobacteria</taxon>
        <taxon>Pseudomonadales</taxon>
        <taxon>Pseudomonadaceae</taxon>
        <taxon>Permianibacter</taxon>
    </lineage>
</organism>
<evidence type="ECO:0000256" key="1">
    <source>
        <dbReference type="SAM" id="SignalP"/>
    </source>
</evidence>
<name>A0A4R6UL97_9GAMM</name>
<accession>A0A4R6UL97</accession>
<feature type="domain" description="Tail specific protease" evidence="2">
    <location>
        <begin position="280"/>
        <end position="468"/>
    </location>
</feature>
<dbReference type="RefSeq" id="WP_133592244.1">
    <property type="nucleotide sequence ID" value="NZ_CP037953.1"/>
</dbReference>
<comment type="caution">
    <text evidence="3">The sequence shown here is derived from an EMBL/GenBank/DDBJ whole genome shotgun (WGS) entry which is preliminary data.</text>
</comment>
<keyword evidence="4" id="KW-1185">Reference proteome</keyword>
<feature type="chain" id="PRO_5020897109" evidence="1">
    <location>
        <begin position="26"/>
        <end position="496"/>
    </location>
</feature>
<proteinExistence type="predicted"/>
<keyword evidence="1" id="KW-0732">Signal</keyword>
<dbReference type="EMBL" id="SNYM01000016">
    <property type="protein sequence ID" value="TDQ45905.1"/>
    <property type="molecule type" value="Genomic_DNA"/>
</dbReference>
<evidence type="ECO:0000313" key="3">
    <source>
        <dbReference type="EMBL" id="TDQ45905.1"/>
    </source>
</evidence>
<gene>
    <name evidence="3" type="ORF">EV696_1168</name>
</gene>
<dbReference type="InterPro" id="IPR005151">
    <property type="entry name" value="Tail-specific_protease"/>
</dbReference>
<keyword evidence="3" id="KW-0645">Protease</keyword>
<dbReference type="GO" id="GO:0006508">
    <property type="term" value="P:proteolysis"/>
    <property type="evidence" value="ECO:0007669"/>
    <property type="project" value="UniProtKB-KW"/>
</dbReference>
<dbReference type="AlphaFoldDB" id="A0A4R6UL97"/>
<dbReference type="Proteomes" id="UP000295375">
    <property type="component" value="Unassembled WGS sequence"/>
</dbReference>
<keyword evidence="3" id="KW-0378">Hydrolase</keyword>
<dbReference type="SUPFAM" id="SSF52096">
    <property type="entry name" value="ClpP/crotonase"/>
    <property type="match status" value="1"/>
</dbReference>
<dbReference type="GO" id="GO:0004175">
    <property type="term" value="F:endopeptidase activity"/>
    <property type="evidence" value="ECO:0007669"/>
    <property type="project" value="TreeGrafter"/>
</dbReference>
<sequence>MPHWYQRVAQSLIAAWLLFSIGSVAADSNAEILSAAQVREDFVELYQTLQEAHVNLYSQRSKAEYDALYQQMFSEFIKPLPRDQVEIAFQRFVAFGRVAHARIDGLQQRFVAFRQQGGRALPIGIRIQDGKVWIADNYSGVATVQRGDRLLALNGMPIATVLQQVGAHVSADTEYLLHTMLELWFPALIWQEFGPLSQFQLTLQRAEQTPQVLTIDAKTRSEAQAADAKQAPVLSLDWDQREARIINGERAAIGYLRPGPFYNNEPGANDVWDNRAFVEFIDQRFKQFIDAKLPAVLIDLRDNPGGDNSFSDHMLNWFADKPYRFASDFRIRVSAATTASNARRIPPDESKHGSIAQQYAELYAQHQPGDVVSYEFPFNTPKAGPRYHGEVFVLINRRSYSNAVLVAAIAQDYGFATVLGEETADLATTYGAMEQFTLTHSGLVVGYPKAYIIRPSGNTTVRGVQPDWPIKTPIVEAADDPVLQIALAHIRARMNN</sequence>
<dbReference type="OrthoDB" id="9812068at2"/>
<dbReference type="Gene3D" id="3.90.226.10">
    <property type="entry name" value="2-enoyl-CoA Hydratase, Chain A, domain 1"/>
    <property type="match status" value="1"/>
</dbReference>
<dbReference type="Pfam" id="PF03572">
    <property type="entry name" value="Peptidase_S41"/>
    <property type="match status" value="1"/>
</dbReference>
<dbReference type="InterPro" id="IPR029045">
    <property type="entry name" value="ClpP/crotonase-like_dom_sf"/>
</dbReference>
<reference evidence="3 4" key="1">
    <citation type="submission" date="2019-03" db="EMBL/GenBank/DDBJ databases">
        <title>Genomic Encyclopedia of Type Strains, Phase IV (KMG-IV): sequencing the most valuable type-strain genomes for metagenomic binning, comparative biology and taxonomic classification.</title>
        <authorList>
            <person name="Goeker M."/>
        </authorList>
    </citation>
    <scope>NUCLEOTIDE SEQUENCE [LARGE SCALE GENOMIC DNA]</scope>
    <source>
        <strain evidence="3 4">DSM 103792</strain>
    </source>
</reference>
<evidence type="ECO:0000259" key="2">
    <source>
        <dbReference type="Pfam" id="PF03572"/>
    </source>
</evidence>